<comment type="cofactor">
    <cofactor evidence="1">
        <name>Fe(2+)</name>
        <dbReference type="ChEBI" id="CHEBI:29033"/>
    </cofactor>
</comment>
<comment type="caution">
    <text evidence="8">The sequence shown here is derived from an EMBL/GenBank/DDBJ whole genome shotgun (WGS) entry which is preliminary data.</text>
</comment>
<keyword evidence="5" id="KW-0560">Oxidoreductase</keyword>
<accession>A0A445IBN0</accession>
<dbReference type="InterPro" id="IPR012864">
    <property type="entry name" value="PCO/ADO"/>
</dbReference>
<dbReference type="GO" id="GO:0046872">
    <property type="term" value="F:metal ion binding"/>
    <property type="evidence" value="ECO:0007669"/>
    <property type="project" value="UniProtKB-KW"/>
</dbReference>
<dbReference type="PANTHER" id="PTHR22966">
    <property type="entry name" value="2-AMINOETHANETHIOL DIOXYGENASE"/>
    <property type="match status" value="1"/>
</dbReference>
<comment type="similarity">
    <text evidence="2">Belongs to the cysteine dioxygenase family.</text>
</comment>
<dbReference type="Pfam" id="PF07847">
    <property type="entry name" value="PCO_ADO"/>
    <property type="match status" value="1"/>
</dbReference>
<protein>
    <recommendedName>
        <fullName evidence="3">cysteine dioxygenase</fullName>
        <ecNumber evidence="3">1.13.11.20</ecNumber>
    </recommendedName>
</protein>
<evidence type="ECO:0000256" key="3">
    <source>
        <dbReference type="ARBA" id="ARBA00013133"/>
    </source>
</evidence>
<gene>
    <name evidence="8" type="ORF">D0Y65_032107</name>
</gene>
<dbReference type="Proteomes" id="UP000289340">
    <property type="component" value="Chromosome 11"/>
</dbReference>
<dbReference type="EC" id="1.13.11.20" evidence="3"/>
<dbReference type="EMBL" id="QZWG01000011">
    <property type="protein sequence ID" value="RZB83408.1"/>
    <property type="molecule type" value="Genomic_DNA"/>
</dbReference>
<dbReference type="Gene3D" id="2.60.120.10">
    <property type="entry name" value="Jelly Rolls"/>
    <property type="match status" value="1"/>
</dbReference>
<keyword evidence="4" id="KW-0479">Metal-binding</keyword>
<evidence type="ECO:0000256" key="7">
    <source>
        <dbReference type="ARBA" id="ARBA00024284"/>
    </source>
</evidence>
<dbReference type="EMBL" id="QZWG01000011">
    <property type="protein sequence ID" value="RZB83407.1"/>
    <property type="molecule type" value="Genomic_DNA"/>
</dbReference>
<sequence length="396" mass="45320">MPYYIQRLYRLCKASFSPNGPVSEEAVAKVCEKLDNSILCPDVRKLQAFSLSPLFLFRVCPSEGEKIKPSDVGLEQEAQVVRNWSGQMPECNGNHQQPPPIKYLHLYEDDSFSIGIFCMPPSSIIPLHNHPGMTVLSKLLYGSVYVKSYDWIDFPGPTDPSEASCLLKDMMSSLFVLMERTTPPGHSSSRSLSKARSFGVMLTELILLLTKLRTRSHMPNGRSNAHVMTWIIGSVEPNIVQNLIPFTTATKMWDYLKKIYSQNNTARRFQLEHEIVIFQQDSLSISDFYSHFMNLWAEYTDIVYKDLSIEGQIAVQNIHGTTKRDQFLMKLRFDFEGIQTNLMNRATVHSLDECLNEQARPPFMVYQRSSVVPPIQPSSLQVPFPIILWLLIQRFN</sequence>
<evidence type="ECO:0000256" key="1">
    <source>
        <dbReference type="ARBA" id="ARBA00001954"/>
    </source>
</evidence>
<keyword evidence="6" id="KW-0408">Iron</keyword>
<evidence type="ECO:0000256" key="6">
    <source>
        <dbReference type="ARBA" id="ARBA00023004"/>
    </source>
</evidence>
<evidence type="ECO:0000256" key="2">
    <source>
        <dbReference type="ARBA" id="ARBA00006622"/>
    </source>
</evidence>
<dbReference type="SUPFAM" id="SSF51182">
    <property type="entry name" value="RmlC-like cupins"/>
    <property type="match status" value="1"/>
</dbReference>
<reference evidence="8 9" key="1">
    <citation type="submission" date="2018-09" db="EMBL/GenBank/DDBJ databases">
        <title>A high-quality reference genome of wild soybean provides a powerful tool to mine soybean genomes.</title>
        <authorList>
            <person name="Xie M."/>
            <person name="Chung C.Y.L."/>
            <person name="Li M.-W."/>
            <person name="Wong F.-L."/>
            <person name="Chan T.-F."/>
            <person name="Lam H.-M."/>
        </authorList>
    </citation>
    <scope>NUCLEOTIDE SEQUENCE [LARGE SCALE GENOMIC DNA]</scope>
    <source>
        <strain evidence="9">cv. W05</strain>
        <tissue evidence="8">Hypocotyl of etiolated seedlings</tissue>
    </source>
</reference>
<comment type="catalytic activity">
    <reaction evidence="7">
        <text>L-cysteine + O2 = 3-sulfino-L-alanine + H(+)</text>
        <dbReference type="Rhea" id="RHEA:20441"/>
        <dbReference type="ChEBI" id="CHEBI:15378"/>
        <dbReference type="ChEBI" id="CHEBI:15379"/>
        <dbReference type="ChEBI" id="CHEBI:35235"/>
        <dbReference type="ChEBI" id="CHEBI:61085"/>
        <dbReference type="EC" id="1.13.11.20"/>
    </reaction>
    <physiologicalReaction direction="left-to-right" evidence="7">
        <dbReference type="Rhea" id="RHEA:20442"/>
    </physiologicalReaction>
</comment>
<evidence type="ECO:0000313" key="9">
    <source>
        <dbReference type="Proteomes" id="UP000289340"/>
    </source>
</evidence>
<keyword evidence="9" id="KW-1185">Reference proteome</keyword>
<dbReference type="AlphaFoldDB" id="A0A445IBN0"/>
<dbReference type="GO" id="GO:0017172">
    <property type="term" value="F:cysteine dioxygenase activity"/>
    <property type="evidence" value="ECO:0007669"/>
    <property type="project" value="UniProtKB-EC"/>
</dbReference>
<dbReference type="InterPro" id="IPR014710">
    <property type="entry name" value="RmlC-like_jellyroll"/>
</dbReference>
<name>A0A445IBN0_GLYSO</name>
<dbReference type="InterPro" id="IPR011051">
    <property type="entry name" value="RmlC_Cupin_sf"/>
</dbReference>
<proteinExistence type="inferred from homology"/>
<dbReference type="PANTHER" id="PTHR22966:SF64">
    <property type="entry name" value="CYSTEINE DIOXYGENASE"/>
    <property type="match status" value="1"/>
</dbReference>
<evidence type="ECO:0000313" key="8">
    <source>
        <dbReference type="EMBL" id="RZB83407.1"/>
    </source>
</evidence>
<dbReference type="GO" id="GO:0070483">
    <property type="term" value="P:detection of hypoxia"/>
    <property type="evidence" value="ECO:0007669"/>
    <property type="project" value="UniProtKB-ARBA"/>
</dbReference>
<organism evidence="8 9">
    <name type="scientific">Glycine soja</name>
    <name type="common">Wild soybean</name>
    <dbReference type="NCBI Taxonomy" id="3848"/>
    <lineage>
        <taxon>Eukaryota</taxon>
        <taxon>Viridiplantae</taxon>
        <taxon>Streptophyta</taxon>
        <taxon>Embryophyta</taxon>
        <taxon>Tracheophyta</taxon>
        <taxon>Spermatophyta</taxon>
        <taxon>Magnoliopsida</taxon>
        <taxon>eudicotyledons</taxon>
        <taxon>Gunneridae</taxon>
        <taxon>Pentapetalae</taxon>
        <taxon>rosids</taxon>
        <taxon>fabids</taxon>
        <taxon>Fabales</taxon>
        <taxon>Fabaceae</taxon>
        <taxon>Papilionoideae</taxon>
        <taxon>50 kb inversion clade</taxon>
        <taxon>NPAAA clade</taxon>
        <taxon>indigoferoid/millettioid clade</taxon>
        <taxon>Phaseoleae</taxon>
        <taxon>Glycine</taxon>
        <taxon>Glycine subgen. Soja</taxon>
    </lineage>
</organism>
<evidence type="ECO:0000256" key="4">
    <source>
        <dbReference type="ARBA" id="ARBA00022723"/>
    </source>
</evidence>
<evidence type="ECO:0000256" key="5">
    <source>
        <dbReference type="ARBA" id="ARBA00023002"/>
    </source>
</evidence>